<dbReference type="EMBL" id="GL380870">
    <property type="protein sequence ID" value="EGT32226.1"/>
    <property type="molecule type" value="Genomic_DNA"/>
</dbReference>
<feature type="compositionally biased region" description="Basic and acidic residues" evidence="6">
    <location>
        <begin position="1"/>
        <end position="13"/>
    </location>
</feature>
<evidence type="ECO:0000313" key="8">
    <source>
        <dbReference type="EMBL" id="EGT32226.1"/>
    </source>
</evidence>
<evidence type="ECO:0000313" key="9">
    <source>
        <dbReference type="Proteomes" id="UP000008068"/>
    </source>
</evidence>
<keyword evidence="1" id="KW-0479">Metal-binding</keyword>
<feature type="domain" description="THAP-type" evidence="7">
    <location>
        <begin position="292"/>
        <end position="366"/>
    </location>
</feature>
<protein>
    <recommendedName>
        <fullName evidence="7">THAP-type domain-containing protein</fullName>
    </recommendedName>
</protein>
<dbReference type="Pfam" id="PF25375">
    <property type="entry name" value="Lin-15B"/>
    <property type="match status" value="1"/>
</dbReference>
<dbReference type="InParanoid" id="G0PKI6"/>
<dbReference type="FunCoup" id="G0PKI6">
    <property type="interactions" value="398"/>
</dbReference>
<keyword evidence="9" id="KW-1185">Reference proteome</keyword>
<organism evidence="9">
    <name type="scientific">Caenorhabditis brenneri</name>
    <name type="common">Nematode worm</name>
    <dbReference type="NCBI Taxonomy" id="135651"/>
    <lineage>
        <taxon>Eukaryota</taxon>
        <taxon>Metazoa</taxon>
        <taxon>Ecdysozoa</taxon>
        <taxon>Nematoda</taxon>
        <taxon>Chromadorea</taxon>
        <taxon>Rhabditida</taxon>
        <taxon>Rhabditina</taxon>
        <taxon>Rhabditomorpha</taxon>
        <taxon>Rhabditoidea</taxon>
        <taxon>Rhabditidae</taxon>
        <taxon>Peloderinae</taxon>
        <taxon>Caenorhabditis</taxon>
    </lineage>
</organism>
<dbReference type="eggNOG" id="ENOG502THCY">
    <property type="taxonomic scope" value="Eukaryota"/>
</dbReference>
<dbReference type="HOGENOM" id="CLU_694914_0_0_1"/>
<feature type="region of interest" description="Disordered" evidence="6">
    <location>
        <begin position="1"/>
        <end position="24"/>
    </location>
</feature>
<evidence type="ECO:0000256" key="6">
    <source>
        <dbReference type="SAM" id="MobiDB-lite"/>
    </source>
</evidence>
<proteinExistence type="predicted"/>
<dbReference type="AlphaFoldDB" id="G0PKI6"/>
<feature type="compositionally biased region" description="Polar residues" evidence="6">
    <location>
        <begin position="14"/>
        <end position="24"/>
    </location>
</feature>
<gene>
    <name evidence="8" type="ORF">CAEBREN_30531</name>
</gene>
<dbReference type="Proteomes" id="UP000008068">
    <property type="component" value="Unassembled WGS sequence"/>
</dbReference>
<sequence length="403" mass="46871">MQQEREVTIEYKTENTNTTDKSKEQSNLTSLKRRLLLANQRIVKTPRVKLSSSDSEYQNHLKIYASSGKFPIRISHRLCQICQIIKPVDDIVMLTDEVEKLFILLFALFRKKVIVEATVRLYRQPALYTCYSHFGETSSEILKMFGVTTAVGIFRARQRKVSQIVKFANHMSGKLIEEGRILNFAYLFMLQYPEASVSSCKFRTFSEAVVGPMIKAEDIPIERTIECHTIETEQIIPKCFRQPRKQRLENEEEGYSSSMLRIIKQEPLNLPATCTPSFQNEYDSSSSVLFQTPIQCCYCLEIREKENMVYIAKTRYRLNQWGEQLGEEFSDRVKSNVINYMCRKHFSPIDFNPRGRLRRAAIPNVVPPPEIHMFKIEGDDFVKVKEEELRDGADEDVEIDIEN</sequence>
<dbReference type="GO" id="GO:0040027">
    <property type="term" value="P:negative regulation of vulval development"/>
    <property type="evidence" value="ECO:0007669"/>
    <property type="project" value="InterPro"/>
</dbReference>
<keyword evidence="3" id="KW-0862">Zinc</keyword>
<keyword evidence="4 5" id="KW-0238">DNA-binding</keyword>
<dbReference type="PANTHER" id="PTHR22716">
    <property type="entry name" value="ETS CLASS TRANSCRIPTION FACTOR-RELATED-RELATED"/>
    <property type="match status" value="1"/>
</dbReference>
<reference evidence="9" key="1">
    <citation type="submission" date="2011-07" db="EMBL/GenBank/DDBJ databases">
        <authorList>
            <consortium name="Caenorhabditis brenneri Sequencing and Analysis Consortium"/>
            <person name="Wilson R.K."/>
        </authorList>
    </citation>
    <scope>NUCLEOTIDE SEQUENCE [LARGE SCALE GENOMIC DNA]</scope>
    <source>
        <strain evidence="9">PB2801</strain>
    </source>
</reference>
<dbReference type="InterPro" id="IPR057432">
    <property type="entry name" value="Lin-15A/B-like_dom"/>
</dbReference>
<dbReference type="GO" id="GO:0008270">
    <property type="term" value="F:zinc ion binding"/>
    <property type="evidence" value="ECO:0007669"/>
    <property type="project" value="UniProtKB-KW"/>
</dbReference>
<accession>G0PKI6</accession>
<dbReference type="InterPro" id="IPR040129">
    <property type="entry name" value="Lin-15B-like"/>
</dbReference>
<dbReference type="InterPro" id="IPR006612">
    <property type="entry name" value="THAP_Znf"/>
</dbReference>
<dbReference type="PROSITE" id="PS50950">
    <property type="entry name" value="ZF_THAP"/>
    <property type="match status" value="1"/>
</dbReference>
<evidence type="ECO:0000256" key="5">
    <source>
        <dbReference type="PROSITE-ProRule" id="PRU00309"/>
    </source>
</evidence>
<name>G0PKI6_CAEBE</name>
<evidence type="ECO:0000259" key="7">
    <source>
        <dbReference type="PROSITE" id="PS50950"/>
    </source>
</evidence>
<evidence type="ECO:0000256" key="3">
    <source>
        <dbReference type="ARBA" id="ARBA00022833"/>
    </source>
</evidence>
<dbReference type="GO" id="GO:0003677">
    <property type="term" value="F:DNA binding"/>
    <property type="evidence" value="ECO:0007669"/>
    <property type="project" value="UniProtKB-UniRule"/>
</dbReference>
<dbReference type="PANTHER" id="PTHR22716:SF1">
    <property type="entry name" value="ETS CLASS TRANSCRIPTION FACTOR-RELATED"/>
    <property type="match status" value="1"/>
</dbReference>
<evidence type="ECO:0000256" key="2">
    <source>
        <dbReference type="ARBA" id="ARBA00022771"/>
    </source>
</evidence>
<dbReference type="OrthoDB" id="5822927at2759"/>
<keyword evidence="2 5" id="KW-0863">Zinc-finger</keyword>
<evidence type="ECO:0000256" key="4">
    <source>
        <dbReference type="ARBA" id="ARBA00023125"/>
    </source>
</evidence>
<evidence type="ECO:0000256" key="1">
    <source>
        <dbReference type="ARBA" id="ARBA00022723"/>
    </source>
</evidence>